<feature type="domain" description="NTP pyrophosphohydrolase MazG-like" evidence="1">
    <location>
        <begin position="58"/>
        <end position="115"/>
    </location>
</feature>
<dbReference type="CDD" id="cd11539">
    <property type="entry name" value="NTP-PPase_u2"/>
    <property type="match status" value="1"/>
</dbReference>
<dbReference type="Pfam" id="PF03819">
    <property type="entry name" value="MazG"/>
    <property type="match status" value="1"/>
</dbReference>
<dbReference type="SUPFAM" id="SSF101386">
    <property type="entry name" value="all-alpha NTP pyrophosphatases"/>
    <property type="match status" value="1"/>
</dbReference>
<evidence type="ECO:0000259" key="1">
    <source>
        <dbReference type="Pfam" id="PF03819"/>
    </source>
</evidence>
<protein>
    <submittedName>
        <fullName evidence="2">Nucleoside triphosphate pyrophosphohydrolase</fullName>
    </submittedName>
</protein>
<name>A0A8S5LS19_9CAUD</name>
<dbReference type="EMBL" id="BK015904">
    <property type="protein sequence ID" value="DAD72643.1"/>
    <property type="molecule type" value="Genomic_DNA"/>
</dbReference>
<evidence type="ECO:0000313" key="2">
    <source>
        <dbReference type="EMBL" id="DAD72643.1"/>
    </source>
</evidence>
<organism evidence="2">
    <name type="scientific">Siphoviridae sp. ct7EW56</name>
    <dbReference type="NCBI Taxonomy" id="2827562"/>
    <lineage>
        <taxon>Viruses</taxon>
        <taxon>Duplodnaviria</taxon>
        <taxon>Heunggongvirae</taxon>
        <taxon>Uroviricota</taxon>
        <taxon>Caudoviricetes</taxon>
    </lineage>
</organism>
<dbReference type="Gene3D" id="1.10.287.1080">
    <property type="entry name" value="MazG-like"/>
    <property type="match status" value="1"/>
</dbReference>
<dbReference type="InterPro" id="IPR004518">
    <property type="entry name" value="MazG-like_dom"/>
</dbReference>
<accession>A0A8S5LS19</accession>
<proteinExistence type="predicted"/>
<reference evidence="2" key="1">
    <citation type="journal article" date="2021" name="Proc. Natl. Acad. Sci. U.S.A.">
        <title>A Catalog of Tens of Thousands of Viruses from Human Metagenomes Reveals Hidden Associations with Chronic Diseases.</title>
        <authorList>
            <person name="Tisza M.J."/>
            <person name="Buck C.B."/>
        </authorList>
    </citation>
    <scope>NUCLEOTIDE SEQUENCE</scope>
    <source>
        <strain evidence="2">Ct7EW56</strain>
    </source>
</reference>
<sequence>MHRRELYRLERSDINIEGRVRVGVFNPHERKGCEIKVIIIDSNVVQNSIKHYGFDLLTTVEECSELIQAISKMKRGKDNRDNLIEEMADVMICMDILKQVYGVSDSEIQNYVCKKQDRCVGRMESDESQKVEKGI</sequence>